<name>A0A3N4M997_9PEZI</name>
<dbReference type="EMBL" id="ML121535">
    <property type="protein sequence ID" value="RPB26395.1"/>
    <property type="molecule type" value="Genomic_DNA"/>
</dbReference>
<evidence type="ECO:0000313" key="1">
    <source>
        <dbReference type="EMBL" id="RPB26395.1"/>
    </source>
</evidence>
<sequence>MGDICQVSILSGLLVSPSYTDTLFAFIGWEPSHAARKPASTPITYGCCVGGVRSNTKHAIPHYEVSYPVPRRG</sequence>
<evidence type="ECO:0000313" key="2">
    <source>
        <dbReference type="Proteomes" id="UP000267821"/>
    </source>
</evidence>
<dbReference type="Proteomes" id="UP000267821">
    <property type="component" value="Unassembled WGS sequence"/>
</dbReference>
<dbReference type="AlphaFoldDB" id="A0A3N4M997"/>
<dbReference type="InParanoid" id="A0A3N4M997"/>
<keyword evidence="2" id="KW-1185">Reference proteome</keyword>
<proteinExistence type="predicted"/>
<protein>
    <submittedName>
        <fullName evidence="1">Uncharacterized protein</fullName>
    </submittedName>
</protein>
<accession>A0A3N4M997</accession>
<reference evidence="1 2" key="1">
    <citation type="journal article" date="2018" name="Nat. Ecol. Evol.">
        <title>Pezizomycetes genomes reveal the molecular basis of ectomycorrhizal truffle lifestyle.</title>
        <authorList>
            <person name="Murat C."/>
            <person name="Payen T."/>
            <person name="Noel B."/>
            <person name="Kuo A."/>
            <person name="Morin E."/>
            <person name="Chen J."/>
            <person name="Kohler A."/>
            <person name="Krizsan K."/>
            <person name="Balestrini R."/>
            <person name="Da Silva C."/>
            <person name="Montanini B."/>
            <person name="Hainaut M."/>
            <person name="Levati E."/>
            <person name="Barry K.W."/>
            <person name="Belfiori B."/>
            <person name="Cichocki N."/>
            <person name="Clum A."/>
            <person name="Dockter R.B."/>
            <person name="Fauchery L."/>
            <person name="Guy J."/>
            <person name="Iotti M."/>
            <person name="Le Tacon F."/>
            <person name="Lindquist E.A."/>
            <person name="Lipzen A."/>
            <person name="Malagnac F."/>
            <person name="Mello A."/>
            <person name="Molinier V."/>
            <person name="Miyauchi S."/>
            <person name="Poulain J."/>
            <person name="Riccioni C."/>
            <person name="Rubini A."/>
            <person name="Sitrit Y."/>
            <person name="Splivallo R."/>
            <person name="Traeger S."/>
            <person name="Wang M."/>
            <person name="Zifcakova L."/>
            <person name="Wipf D."/>
            <person name="Zambonelli A."/>
            <person name="Paolocci F."/>
            <person name="Nowrousian M."/>
            <person name="Ottonello S."/>
            <person name="Baldrian P."/>
            <person name="Spatafora J.W."/>
            <person name="Henrissat B."/>
            <person name="Nagy L.G."/>
            <person name="Aury J.M."/>
            <person name="Wincker P."/>
            <person name="Grigoriev I.V."/>
            <person name="Bonfante P."/>
            <person name="Martin F.M."/>
        </authorList>
    </citation>
    <scope>NUCLEOTIDE SEQUENCE [LARGE SCALE GENOMIC DNA]</scope>
    <source>
        <strain evidence="1 2">ATCC MYA-4762</strain>
    </source>
</reference>
<organism evidence="1 2">
    <name type="scientific">Terfezia boudieri ATCC MYA-4762</name>
    <dbReference type="NCBI Taxonomy" id="1051890"/>
    <lineage>
        <taxon>Eukaryota</taxon>
        <taxon>Fungi</taxon>
        <taxon>Dikarya</taxon>
        <taxon>Ascomycota</taxon>
        <taxon>Pezizomycotina</taxon>
        <taxon>Pezizomycetes</taxon>
        <taxon>Pezizales</taxon>
        <taxon>Pezizaceae</taxon>
        <taxon>Terfezia</taxon>
    </lineage>
</organism>
<gene>
    <name evidence="1" type="ORF">L211DRAFT_835767</name>
</gene>